<reference evidence="2" key="1">
    <citation type="journal article" date="2024" name="Antonie Van Leeuwenhoek">
        <title>Isoptericola haloaureus sp. nov., a dimorphic actinobacterium isolated from mangrove sediments of southeast India, implicating biosaline agricultural significance through nitrogen fixation and salt tolerance genes.</title>
        <authorList>
            <person name="Prathaban M."/>
            <person name="Prathiviraj R."/>
            <person name="Ravichandran M."/>
            <person name="Natarajan S.D."/>
            <person name="Sobanaa M."/>
            <person name="Hari Krishna Kumar S."/>
            <person name="Chandrasekar V."/>
            <person name="Selvin J."/>
        </authorList>
    </citation>
    <scope>NUCLEOTIDE SEQUENCE</scope>
    <source>
        <strain evidence="2">MP1014</strain>
    </source>
</reference>
<gene>
    <name evidence="2" type="ORF">V5O49_14435</name>
</gene>
<reference evidence="2" key="2">
    <citation type="submission" date="2024-02" db="EMBL/GenBank/DDBJ databases">
        <authorList>
            <person name="Prathaban M."/>
            <person name="Mythili R."/>
            <person name="Sharmila Devi N."/>
            <person name="Sobanaa M."/>
            <person name="Prathiviraj R."/>
            <person name="Selvin J."/>
        </authorList>
    </citation>
    <scope>NUCLEOTIDE SEQUENCE</scope>
    <source>
        <strain evidence="2">MP1014</strain>
    </source>
</reference>
<dbReference type="InterPro" id="IPR027843">
    <property type="entry name" value="DUF4440"/>
</dbReference>
<dbReference type="EMBL" id="JBAGLP010000118">
    <property type="protein sequence ID" value="MEG3616325.1"/>
    <property type="molecule type" value="Genomic_DNA"/>
</dbReference>
<accession>A0ABU7ZAL8</accession>
<dbReference type="SUPFAM" id="SSF54427">
    <property type="entry name" value="NTF2-like"/>
    <property type="match status" value="1"/>
</dbReference>
<keyword evidence="3" id="KW-1185">Reference proteome</keyword>
<proteinExistence type="predicted"/>
<dbReference type="Proteomes" id="UP001310387">
    <property type="component" value="Unassembled WGS sequence"/>
</dbReference>
<sequence length="95" mass="10300">MDATADELMVSERRLARGAGGDYAEVLHPDAVVVVPGAVLDKAACVAAMDFSPGWDDVDLGDVRLVRTADTATVVYRFTGRRAGTRTRRHWPART</sequence>
<organism evidence="2 3">
    <name type="scientific">Isoptericola haloaureus</name>
    <dbReference type="NCBI Taxonomy" id="1542902"/>
    <lineage>
        <taxon>Bacteria</taxon>
        <taxon>Bacillati</taxon>
        <taxon>Actinomycetota</taxon>
        <taxon>Actinomycetes</taxon>
        <taxon>Micrococcales</taxon>
        <taxon>Promicromonosporaceae</taxon>
        <taxon>Isoptericola</taxon>
    </lineage>
</organism>
<comment type="caution">
    <text evidence="2">The sequence shown here is derived from an EMBL/GenBank/DDBJ whole genome shotgun (WGS) entry which is preliminary data.</text>
</comment>
<evidence type="ECO:0000313" key="2">
    <source>
        <dbReference type="EMBL" id="MEG3616325.1"/>
    </source>
</evidence>
<feature type="domain" description="DUF4440" evidence="1">
    <location>
        <begin position="16"/>
        <end position="90"/>
    </location>
</feature>
<name>A0ABU7ZAL8_9MICO</name>
<dbReference type="RefSeq" id="WP_332902808.1">
    <property type="nucleotide sequence ID" value="NZ_JBAGLP010000118.1"/>
</dbReference>
<evidence type="ECO:0000259" key="1">
    <source>
        <dbReference type="Pfam" id="PF14534"/>
    </source>
</evidence>
<dbReference type="Gene3D" id="3.10.450.50">
    <property type="match status" value="1"/>
</dbReference>
<evidence type="ECO:0000313" key="3">
    <source>
        <dbReference type="Proteomes" id="UP001310387"/>
    </source>
</evidence>
<dbReference type="InterPro" id="IPR032710">
    <property type="entry name" value="NTF2-like_dom_sf"/>
</dbReference>
<protein>
    <submittedName>
        <fullName evidence="2">DUF4440 domain-containing protein</fullName>
    </submittedName>
</protein>
<dbReference type="Pfam" id="PF14534">
    <property type="entry name" value="DUF4440"/>
    <property type="match status" value="1"/>
</dbReference>